<keyword evidence="1" id="KW-0645">Protease</keyword>
<organism evidence="1 2">
    <name type="scientific">Flavobacterium amnicola</name>
    <dbReference type="NCBI Taxonomy" id="2506422"/>
    <lineage>
        <taxon>Bacteria</taxon>
        <taxon>Pseudomonadati</taxon>
        <taxon>Bacteroidota</taxon>
        <taxon>Flavobacteriia</taxon>
        <taxon>Flavobacteriales</taxon>
        <taxon>Flavobacteriaceae</taxon>
        <taxon>Flavobacterium</taxon>
    </lineage>
</organism>
<comment type="caution">
    <text evidence="1">The sequence shown here is derived from an EMBL/GenBank/DDBJ whole genome shotgun (WGS) entry which is preliminary data.</text>
</comment>
<dbReference type="InterPro" id="IPR027268">
    <property type="entry name" value="Peptidase_M4/M1_CTD_sf"/>
</dbReference>
<accession>A0A4Q1K496</accession>
<evidence type="ECO:0000313" key="1">
    <source>
        <dbReference type="EMBL" id="RXR19432.1"/>
    </source>
</evidence>
<keyword evidence="1" id="KW-0031">Aminopeptidase</keyword>
<dbReference type="OrthoDB" id="9813075at2"/>
<dbReference type="EMBL" id="SBKO01000002">
    <property type="protein sequence ID" value="RXR19432.1"/>
    <property type="molecule type" value="Genomic_DNA"/>
</dbReference>
<protein>
    <submittedName>
        <fullName evidence="1">Aminopeptidase</fullName>
    </submittedName>
</protein>
<keyword evidence="1" id="KW-0378">Hydrolase</keyword>
<gene>
    <name evidence="1" type="ORF">EQG63_06285</name>
</gene>
<dbReference type="Proteomes" id="UP000290283">
    <property type="component" value="Unassembled WGS sequence"/>
</dbReference>
<evidence type="ECO:0000313" key="2">
    <source>
        <dbReference type="Proteomes" id="UP000290283"/>
    </source>
</evidence>
<name>A0A4Q1K496_9FLAO</name>
<reference evidence="2" key="1">
    <citation type="submission" date="2019-01" db="EMBL/GenBank/DDBJ databases">
        <title>Cytophagaceae bacterium strain CAR-16.</title>
        <authorList>
            <person name="Chen W.-M."/>
        </authorList>
    </citation>
    <scope>NUCLEOTIDE SEQUENCE [LARGE SCALE GENOMIC DNA]</scope>
    <source>
        <strain evidence="2">LLJ-11</strain>
    </source>
</reference>
<sequence length="904" mass="105445">MTARLDTISYTFHVTQKINYKNQYANPIDKLILNDWNHAYSNRKTNLGKRFSDQYVRNFHLSTEKERGNTKINQLTINNAPAQWQRIENQIDLVELKINTLQPNDSIQIKIDYEIKIPDAKFTRWGKVKENFYLKDSFLALAKIKNGSSVQYSNEDIEDAVLEDIESITVAFKMPSSYTITSNLKETEVNTFNGSSKENQFAIEKKSSFESFKNDKIEIETNLTNLRVNEFQRAIVIDKIINYIDSNLGKSKVDKIMVSQIDYDRNPFYGLNQLPAFLSPFPDSFLYELKFLKVYSQNYLKQNLNIDFRKDHYLFSGIQTYLLMNYIEENYPDLRLIGNLSRFKITNGYQLASAKFNDQYQLAYLLMARKNLDQRLDESKEKLVKFNEQIASKYKTGLAFKFLDNYIGNDLLKKSIKEFVEINNYKYTEKQDFRKILVSNSSKDINWFFDEMIHSNIAIDYSFGAITKESETSQVEIKNKTNSHVPYLVSGFKNRQKVFEKWIDNPQKDSIITINNTEVDKLIINNNNFFTEINNRNNHRKLKKFLWFNKPVKFTFLRDVENANYSQIFYVPEIGYNKYDGAILTLSLHNKNLINKPLVFDFSPSYSTTPRKATGSFGLSYNHQRSNKKLHSIRYSFGSSYFHYYENAAYFKATPAISLNFRDSDLTKNIGKTLYIKQNYVNKQSSPLLVNDKIPLQFSATTIGFSSGQSETAKSFGYSLSTTFAGQFSKFTSEIGYSKLFENNYQFSLRLFAGTFIQNKQKDLYAFGLDKPQDLLFDYNLYGRSESTGLFSQQLVIAEGGFKSTLNNPYANEWMTTLNATSSVWKWIQLYGDVGLYKNNTQSAQFVYDSGMHFNLVPGYFELFFPVYSSKGFELSQDNYHEKIRFIVTINPNTLIKLFTRKWF</sequence>
<dbReference type="GO" id="GO:0004177">
    <property type="term" value="F:aminopeptidase activity"/>
    <property type="evidence" value="ECO:0007669"/>
    <property type="project" value="UniProtKB-KW"/>
</dbReference>
<dbReference type="AlphaFoldDB" id="A0A4Q1K496"/>
<keyword evidence="2" id="KW-1185">Reference proteome</keyword>
<dbReference type="Gene3D" id="1.10.390.10">
    <property type="entry name" value="Neutral Protease Domain 2"/>
    <property type="match status" value="1"/>
</dbReference>
<proteinExistence type="predicted"/>